<evidence type="ECO:0000313" key="2">
    <source>
        <dbReference type="EMBL" id="MBC8333903.1"/>
    </source>
</evidence>
<comment type="caution">
    <text evidence="2">The sequence shown here is derived from an EMBL/GenBank/DDBJ whole genome shotgun (WGS) entry which is preliminary data.</text>
</comment>
<accession>A0A8J6NH47</accession>
<name>A0A8J6NH47_9CHLR</name>
<feature type="signal peptide" evidence="1">
    <location>
        <begin position="1"/>
        <end position="22"/>
    </location>
</feature>
<protein>
    <recommendedName>
        <fullName evidence="4">DUF3048 domain-containing protein</fullName>
    </recommendedName>
</protein>
<gene>
    <name evidence="2" type="ORF">H8E29_01440</name>
</gene>
<dbReference type="EMBL" id="JACNJN010000030">
    <property type="protein sequence ID" value="MBC8333903.1"/>
    <property type="molecule type" value="Genomic_DNA"/>
</dbReference>
<feature type="chain" id="PRO_5035276212" description="DUF3048 domain-containing protein" evidence="1">
    <location>
        <begin position="23"/>
        <end position="89"/>
    </location>
</feature>
<evidence type="ECO:0000313" key="3">
    <source>
        <dbReference type="Proteomes" id="UP000614469"/>
    </source>
</evidence>
<organism evidence="2 3">
    <name type="scientific">Candidatus Desulfolinea nitratireducens</name>
    <dbReference type="NCBI Taxonomy" id="2841698"/>
    <lineage>
        <taxon>Bacteria</taxon>
        <taxon>Bacillati</taxon>
        <taxon>Chloroflexota</taxon>
        <taxon>Anaerolineae</taxon>
        <taxon>Anaerolineales</taxon>
        <taxon>Anaerolineales incertae sedis</taxon>
        <taxon>Candidatus Desulfolinea</taxon>
    </lineage>
</organism>
<keyword evidence="1" id="KW-0732">Signal</keyword>
<proteinExistence type="predicted"/>
<sequence>MRKSIFLLGISVFFLSACSSSAPPTPMPTEVRLIFPETPTPAAPECSATRIIPTPASEEASLFPPVTKDDMVRGPQDAAVTIIEYGDFQ</sequence>
<evidence type="ECO:0000256" key="1">
    <source>
        <dbReference type="SAM" id="SignalP"/>
    </source>
</evidence>
<dbReference type="Proteomes" id="UP000614469">
    <property type="component" value="Unassembled WGS sequence"/>
</dbReference>
<evidence type="ECO:0008006" key="4">
    <source>
        <dbReference type="Google" id="ProtNLM"/>
    </source>
</evidence>
<dbReference type="Gene3D" id="3.40.30.10">
    <property type="entry name" value="Glutaredoxin"/>
    <property type="match status" value="1"/>
</dbReference>
<dbReference type="AlphaFoldDB" id="A0A8J6NH47"/>
<dbReference type="PROSITE" id="PS51257">
    <property type="entry name" value="PROKAR_LIPOPROTEIN"/>
    <property type="match status" value="1"/>
</dbReference>
<reference evidence="2 3" key="1">
    <citation type="submission" date="2020-08" db="EMBL/GenBank/DDBJ databases">
        <title>Bridging the membrane lipid divide: bacteria of the FCB group superphylum have the potential to synthesize archaeal ether lipids.</title>
        <authorList>
            <person name="Villanueva L."/>
            <person name="Von Meijenfeldt F.A.B."/>
            <person name="Westbye A.B."/>
            <person name="Yadav S."/>
            <person name="Hopmans E.C."/>
            <person name="Dutilh B.E."/>
            <person name="Sinninghe Damste J.S."/>
        </authorList>
    </citation>
    <scope>NUCLEOTIDE SEQUENCE [LARGE SCALE GENOMIC DNA]</scope>
    <source>
        <strain evidence="2">NIOZ-UU36</strain>
    </source>
</reference>